<dbReference type="KEGG" id="sgn:SGRA_3647"/>
<dbReference type="EMBL" id="CP002831">
    <property type="protein sequence ID" value="AFC26368.1"/>
    <property type="molecule type" value="Genomic_DNA"/>
</dbReference>
<organism evidence="1 2">
    <name type="scientific">Saprospira grandis (strain Lewin)</name>
    <dbReference type="NCBI Taxonomy" id="984262"/>
    <lineage>
        <taxon>Bacteria</taxon>
        <taxon>Pseudomonadati</taxon>
        <taxon>Bacteroidota</taxon>
        <taxon>Saprospiria</taxon>
        <taxon>Saprospirales</taxon>
        <taxon>Saprospiraceae</taxon>
        <taxon>Saprospira</taxon>
    </lineage>
</organism>
<gene>
    <name evidence="1" type="ordered locus">SGRA_3647</name>
</gene>
<dbReference type="AlphaFoldDB" id="H6L6T8"/>
<reference evidence="1 2" key="1">
    <citation type="journal article" date="2012" name="Stand. Genomic Sci.">
        <title>Complete genome sequencing and analysis of Saprospira grandis str. Lewin, a predatory marine bacterium.</title>
        <authorList>
            <person name="Saw J.H."/>
            <person name="Yuryev A."/>
            <person name="Kanbe M."/>
            <person name="Hou S."/>
            <person name="Young A.G."/>
            <person name="Aizawa S."/>
            <person name="Alam M."/>
        </authorList>
    </citation>
    <scope>NUCLEOTIDE SEQUENCE [LARGE SCALE GENOMIC DNA]</scope>
    <source>
        <strain evidence="1 2">Lewin</strain>
    </source>
</reference>
<dbReference type="HOGENOM" id="CLU_2791579_0_0_10"/>
<sequence>MQGVHRLAPVLPTKYSILYFFFFWGLPPLAAGPLQGSQVCSALRRFQRLGLACGHPFRPLGRLAFGHP</sequence>
<proteinExistence type="predicted"/>
<keyword evidence="2" id="KW-1185">Reference proteome</keyword>
<name>H6L6T8_SAPGL</name>
<protein>
    <submittedName>
        <fullName evidence="1">Uncharacterized protein</fullName>
    </submittedName>
</protein>
<evidence type="ECO:0000313" key="1">
    <source>
        <dbReference type="EMBL" id="AFC26368.1"/>
    </source>
</evidence>
<accession>H6L6T8</accession>
<dbReference type="STRING" id="984262.SGRA_3647"/>
<dbReference type="Proteomes" id="UP000007519">
    <property type="component" value="Chromosome"/>
</dbReference>
<evidence type="ECO:0000313" key="2">
    <source>
        <dbReference type="Proteomes" id="UP000007519"/>
    </source>
</evidence>